<proteinExistence type="predicted"/>
<evidence type="ECO:0008006" key="2">
    <source>
        <dbReference type="Google" id="ProtNLM"/>
    </source>
</evidence>
<accession>A0A6C0EEM2</accession>
<evidence type="ECO:0000313" key="1">
    <source>
        <dbReference type="EMBL" id="QHT27616.1"/>
    </source>
</evidence>
<dbReference type="InterPro" id="IPR029044">
    <property type="entry name" value="Nucleotide-diphossugar_trans"/>
</dbReference>
<sequence length="633" mass="74617">MKYILLCGGIGKRCNNYSLPKPLNYVNGKYMIETIIDNIPSNEIYIIYNIFLSEYNFEEIIVNLFKNKKIYFSKIDYLTRGAVESAYVGINQFKFTEEMNESLVFIDNDNVHVFSEELQNIKKNNFIGYGKNYDKTNYSFINIKNNKVTNIEEKIKISDDYCCGIYGFENIKTFQKYAKQLIIQNFKTKNEFYFSQMYKLMLKDEHLIIPIHIKETNHIGSYDEIIGTFNGSSNKNVVCNNHKLRVCFDLDNTLVTYPTIPHDYSSVKPIYKMINLLNSLKKQGHEIIIHTARRMKTHNNNVGRVIKDIALVTINTLEKYNIHYDELIFGKPIADIYIDDRAINPYINNISYFGLFNENPQFMHNKVENNKYNTIKIVNNVVKKNGPYKFLSGELYFYQNIPDVISNYFPKLIEFNKYDEQLEISLEHINGIPLYFLYKNKLLTEKNMDDLFEILKKIHSEKNTITIDDDNIHNNYFKKLDERFNSTDYFFDDAKDVYDKIISDLQKFYSPKVTGVIHGDFWFSNIILEYNDNYKCIDMKGMVDNIPTLNGDIYYDYGKLYQSILGYDLVLNNCVIDCEYIISNKNYFLKKCADINLNINYLNSVTKSLIFGTFHSIYSNDTKERVWNFLKTI</sequence>
<name>A0A6C0EEM2_9ZZZZ</name>
<organism evidence="1">
    <name type="scientific">viral metagenome</name>
    <dbReference type="NCBI Taxonomy" id="1070528"/>
    <lineage>
        <taxon>unclassified sequences</taxon>
        <taxon>metagenomes</taxon>
        <taxon>organismal metagenomes</taxon>
    </lineage>
</organism>
<dbReference type="SUPFAM" id="SSF56112">
    <property type="entry name" value="Protein kinase-like (PK-like)"/>
    <property type="match status" value="1"/>
</dbReference>
<dbReference type="Gene3D" id="3.40.50.1000">
    <property type="entry name" value="HAD superfamily/HAD-like"/>
    <property type="match status" value="1"/>
</dbReference>
<dbReference type="InterPro" id="IPR011009">
    <property type="entry name" value="Kinase-like_dom_sf"/>
</dbReference>
<dbReference type="AlphaFoldDB" id="A0A6C0EEM2"/>
<dbReference type="EMBL" id="MN739825">
    <property type="protein sequence ID" value="QHT27616.1"/>
    <property type="molecule type" value="Genomic_DNA"/>
</dbReference>
<dbReference type="InterPro" id="IPR036412">
    <property type="entry name" value="HAD-like_sf"/>
</dbReference>
<reference evidence="1" key="1">
    <citation type="journal article" date="2020" name="Nature">
        <title>Giant virus diversity and host interactions through global metagenomics.</title>
        <authorList>
            <person name="Schulz F."/>
            <person name="Roux S."/>
            <person name="Paez-Espino D."/>
            <person name="Jungbluth S."/>
            <person name="Walsh D.A."/>
            <person name="Denef V.J."/>
            <person name="McMahon K.D."/>
            <person name="Konstantinidis K.T."/>
            <person name="Eloe-Fadrosh E.A."/>
            <person name="Kyrpides N.C."/>
            <person name="Woyke T."/>
        </authorList>
    </citation>
    <scope>NUCLEOTIDE SEQUENCE</scope>
    <source>
        <strain evidence="1">GVMAG-M-3300023179-33</strain>
    </source>
</reference>
<dbReference type="SUPFAM" id="SSF56784">
    <property type="entry name" value="HAD-like"/>
    <property type="match status" value="1"/>
</dbReference>
<dbReference type="SUPFAM" id="SSF53448">
    <property type="entry name" value="Nucleotide-diphospho-sugar transferases"/>
    <property type="match status" value="1"/>
</dbReference>
<dbReference type="InterPro" id="IPR023214">
    <property type="entry name" value="HAD_sf"/>
</dbReference>
<protein>
    <recommendedName>
        <fullName evidence="2">Nucleotidyl transferase domain-containing protein</fullName>
    </recommendedName>
</protein>
<dbReference type="Gene3D" id="3.90.550.10">
    <property type="entry name" value="Spore Coat Polysaccharide Biosynthesis Protein SpsA, Chain A"/>
    <property type="match status" value="1"/>
</dbReference>